<reference evidence="1 2" key="1">
    <citation type="journal article" date="2016" name="Mol. Biol. Evol.">
        <title>Comparative Genomics of Early-Diverging Mushroom-Forming Fungi Provides Insights into the Origins of Lignocellulose Decay Capabilities.</title>
        <authorList>
            <person name="Nagy L.G."/>
            <person name="Riley R."/>
            <person name="Tritt A."/>
            <person name="Adam C."/>
            <person name="Daum C."/>
            <person name="Floudas D."/>
            <person name="Sun H."/>
            <person name="Yadav J.S."/>
            <person name="Pangilinan J."/>
            <person name="Larsson K.H."/>
            <person name="Matsuura K."/>
            <person name="Barry K."/>
            <person name="Labutti K."/>
            <person name="Kuo R."/>
            <person name="Ohm R.A."/>
            <person name="Bhattacharya S.S."/>
            <person name="Shirouzu T."/>
            <person name="Yoshinaga Y."/>
            <person name="Martin F.M."/>
            <person name="Grigoriev I.V."/>
            <person name="Hibbett D.S."/>
        </authorList>
    </citation>
    <scope>NUCLEOTIDE SEQUENCE [LARGE SCALE GENOMIC DNA]</scope>
    <source>
        <strain evidence="1 2">HHB12733</strain>
    </source>
</reference>
<evidence type="ECO:0000313" key="2">
    <source>
        <dbReference type="Proteomes" id="UP000076842"/>
    </source>
</evidence>
<dbReference type="AlphaFoldDB" id="A0A165GBJ0"/>
<name>A0A165GBJ0_9BASI</name>
<organism evidence="1 2">
    <name type="scientific">Calocera cornea HHB12733</name>
    <dbReference type="NCBI Taxonomy" id="1353952"/>
    <lineage>
        <taxon>Eukaryota</taxon>
        <taxon>Fungi</taxon>
        <taxon>Dikarya</taxon>
        <taxon>Basidiomycota</taxon>
        <taxon>Agaricomycotina</taxon>
        <taxon>Dacrymycetes</taxon>
        <taxon>Dacrymycetales</taxon>
        <taxon>Dacrymycetaceae</taxon>
        <taxon>Calocera</taxon>
    </lineage>
</organism>
<accession>A0A165GBJ0</accession>
<proteinExistence type="predicted"/>
<dbReference type="InParanoid" id="A0A165GBJ0"/>
<keyword evidence="2" id="KW-1185">Reference proteome</keyword>
<dbReference type="EMBL" id="KV423958">
    <property type="protein sequence ID" value="KZT57862.1"/>
    <property type="molecule type" value="Genomic_DNA"/>
</dbReference>
<sequence>MSLAPTTIVRGAPPALQPYYFTASLFVEPLRADIADLLAKFKDAVTARPDPESPFQLFKRLWIETGWKWVHLLVLEERGRKTFIGTVERCFLGERICRTGNKRVLIWT</sequence>
<evidence type="ECO:0000313" key="1">
    <source>
        <dbReference type="EMBL" id="KZT57862.1"/>
    </source>
</evidence>
<dbReference type="OrthoDB" id="3253083at2759"/>
<protein>
    <submittedName>
        <fullName evidence="1">Uncharacterized protein</fullName>
    </submittedName>
</protein>
<dbReference type="Proteomes" id="UP000076842">
    <property type="component" value="Unassembled WGS sequence"/>
</dbReference>
<dbReference type="STRING" id="1353952.A0A165GBJ0"/>
<gene>
    <name evidence="1" type="ORF">CALCODRAFT_433621</name>
</gene>